<feature type="transmembrane region" description="Helical" evidence="8">
    <location>
        <begin position="411"/>
        <end position="432"/>
    </location>
</feature>
<keyword evidence="11" id="KW-1185">Reference proteome</keyword>
<dbReference type="Pfam" id="PF00324">
    <property type="entry name" value="AA_permease"/>
    <property type="match status" value="1"/>
</dbReference>
<gene>
    <name evidence="10" type="ORF">AJAP_30080</name>
</gene>
<keyword evidence="4 8" id="KW-0812">Transmembrane</keyword>
<dbReference type="AlphaFoldDB" id="A0A075V7I5"/>
<feature type="transmembrane region" description="Helical" evidence="8">
    <location>
        <begin position="287"/>
        <end position="308"/>
    </location>
</feature>
<keyword evidence="3" id="KW-0813">Transport</keyword>
<feature type="domain" description="Amino acid permease/ SLC12A" evidence="9">
    <location>
        <begin position="26"/>
        <end position="437"/>
    </location>
</feature>
<dbReference type="Proteomes" id="UP000028492">
    <property type="component" value="Chromosome"/>
</dbReference>
<dbReference type="InterPro" id="IPR004840">
    <property type="entry name" value="Amino_acid_permease_CS"/>
</dbReference>
<dbReference type="eggNOG" id="COG1113">
    <property type="taxonomic scope" value="Bacteria"/>
</dbReference>
<comment type="similarity">
    <text evidence="2">Belongs to the amino acid-polyamine-organocation (APC) superfamily. Amino acid transporter (AAT) (TC 2.A.3.1) family.</text>
</comment>
<accession>A0A075V7I5</accession>
<dbReference type="GO" id="GO:0006865">
    <property type="term" value="P:amino acid transport"/>
    <property type="evidence" value="ECO:0007669"/>
    <property type="project" value="UniProtKB-KW"/>
</dbReference>
<sequence>MPAPGPAEPVTAIETKSLGTGFRRRHVTMLAISGAIGAGLFVGTGAGIKTAGPGILLSYVVAGLLMVLVMRMLGEMAAAEPSSGSFSVYAEKALGRWAGFTVGWLYWSLLVVVVAAEATAAAGIANGLLPEVPQWTWVLLFMAVLTVVNLFAVRSFGEFEFWFGAIKVTAVVAFLVLGTLAVFGILPGTTPVGLSNLTGHGGFLPNGLQGVLTGLLAVAFSFGGMELVTIAAAESDDPAGSIRRTTRTVIVRLLLFYIGSVALMVLLLPWESASANTSPFVTILEKIGVPSAALLMSFVVLTSLLSALNANLYGASRMVFSLAERGEAPRAMLKLSGAGVPRTAVLASVAFGFVAVLLNFLAPEHVLPFLLNAIGANILLVWIFVAVSQLRLRKAAERDGTAADLPVRMWGFPWLSWVALLAMAGVLVLMWTDADARTQLFTSGAVAVLIVAISLLRRRPRR</sequence>
<dbReference type="FunFam" id="1.20.1740.10:FF:000001">
    <property type="entry name" value="Amino acid permease"/>
    <property type="match status" value="1"/>
</dbReference>
<comment type="subcellular location">
    <subcellularLocation>
        <location evidence="1">Membrane</location>
        <topology evidence="1">Multi-pass membrane protein</topology>
    </subcellularLocation>
</comment>
<feature type="transmembrane region" description="Helical" evidence="8">
    <location>
        <begin position="438"/>
        <end position="456"/>
    </location>
</feature>
<keyword evidence="5" id="KW-0029">Amino-acid transport</keyword>
<feature type="transmembrane region" description="Helical" evidence="8">
    <location>
        <begin position="249"/>
        <end position="267"/>
    </location>
</feature>
<proteinExistence type="inferred from homology"/>
<feature type="transmembrane region" description="Helical" evidence="8">
    <location>
        <begin position="135"/>
        <end position="153"/>
    </location>
</feature>
<feature type="transmembrane region" description="Helical" evidence="8">
    <location>
        <begin position="94"/>
        <end position="115"/>
    </location>
</feature>
<dbReference type="KEGG" id="aja:AJAP_30080"/>
<feature type="transmembrane region" description="Helical" evidence="8">
    <location>
        <begin position="27"/>
        <end position="48"/>
    </location>
</feature>
<keyword evidence="7 8" id="KW-0472">Membrane</keyword>
<dbReference type="PROSITE" id="PS00218">
    <property type="entry name" value="AMINO_ACID_PERMEASE_1"/>
    <property type="match status" value="1"/>
</dbReference>
<evidence type="ECO:0000313" key="10">
    <source>
        <dbReference type="EMBL" id="AIG78845.1"/>
    </source>
</evidence>
<evidence type="ECO:0000256" key="1">
    <source>
        <dbReference type="ARBA" id="ARBA00004141"/>
    </source>
</evidence>
<dbReference type="PANTHER" id="PTHR43495:SF5">
    <property type="entry name" value="GAMMA-AMINOBUTYRIC ACID PERMEASE"/>
    <property type="match status" value="1"/>
</dbReference>
<evidence type="ECO:0000259" key="9">
    <source>
        <dbReference type="Pfam" id="PF00324"/>
    </source>
</evidence>
<feature type="transmembrane region" description="Helical" evidence="8">
    <location>
        <begin position="369"/>
        <end position="390"/>
    </location>
</feature>
<organism evidence="10 11">
    <name type="scientific">Amycolatopsis japonica</name>
    <dbReference type="NCBI Taxonomy" id="208439"/>
    <lineage>
        <taxon>Bacteria</taxon>
        <taxon>Bacillati</taxon>
        <taxon>Actinomycetota</taxon>
        <taxon>Actinomycetes</taxon>
        <taxon>Pseudonocardiales</taxon>
        <taxon>Pseudonocardiaceae</taxon>
        <taxon>Amycolatopsis</taxon>
        <taxon>Amycolatopsis japonica group</taxon>
    </lineage>
</organism>
<feature type="transmembrane region" description="Helical" evidence="8">
    <location>
        <begin position="344"/>
        <end position="363"/>
    </location>
</feature>
<evidence type="ECO:0000313" key="11">
    <source>
        <dbReference type="Proteomes" id="UP000028492"/>
    </source>
</evidence>
<dbReference type="EMBL" id="CP008953">
    <property type="protein sequence ID" value="AIG78845.1"/>
    <property type="molecule type" value="Genomic_DNA"/>
</dbReference>
<name>A0A075V7I5_9PSEU</name>
<dbReference type="STRING" id="208439.AJAP_30080"/>
<evidence type="ECO:0000256" key="5">
    <source>
        <dbReference type="ARBA" id="ARBA00022970"/>
    </source>
</evidence>
<dbReference type="PIRSF" id="PIRSF006060">
    <property type="entry name" value="AA_transporter"/>
    <property type="match status" value="1"/>
</dbReference>
<evidence type="ECO:0000256" key="6">
    <source>
        <dbReference type="ARBA" id="ARBA00022989"/>
    </source>
</evidence>
<evidence type="ECO:0000256" key="8">
    <source>
        <dbReference type="SAM" id="Phobius"/>
    </source>
</evidence>
<evidence type="ECO:0000256" key="2">
    <source>
        <dbReference type="ARBA" id="ARBA00008583"/>
    </source>
</evidence>
<feature type="transmembrane region" description="Helical" evidence="8">
    <location>
        <begin position="207"/>
        <end position="228"/>
    </location>
</feature>
<dbReference type="GO" id="GO:0016020">
    <property type="term" value="C:membrane"/>
    <property type="evidence" value="ECO:0007669"/>
    <property type="project" value="UniProtKB-SubCell"/>
</dbReference>
<dbReference type="GO" id="GO:0055085">
    <property type="term" value="P:transmembrane transport"/>
    <property type="evidence" value="ECO:0007669"/>
    <property type="project" value="InterPro"/>
</dbReference>
<dbReference type="InterPro" id="IPR004841">
    <property type="entry name" value="AA-permease/SLC12A_dom"/>
</dbReference>
<evidence type="ECO:0000256" key="3">
    <source>
        <dbReference type="ARBA" id="ARBA00022448"/>
    </source>
</evidence>
<feature type="transmembrane region" description="Helical" evidence="8">
    <location>
        <begin position="165"/>
        <end position="187"/>
    </location>
</feature>
<keyword evidence="6 8" id="KW-1133">Transmembrane helix</keyword>
<evidence type="ECO:0000256" key="4">
    <source>
        <dbReference type="ARBA" id="ARBA00022692"/>
    </source>
</evidence>
<evidence type="ECO:0000256" key="7">
    <source>
        <dbReference type="ARBA" id="ARBA00023136"/>
    </source>
</evidence>
<dbReference type="Gene3D" id="1.20.1740.10">
    <property type="entry name" value="Amino acid/polyamine transporter I"/>
    <property type="match status" value="1"/>
</dbReference>
<feature type="transmembrane region" description="Helical" evidence="8">
    <location>
        <begin position="54"/>
        <end position="73"/>
    </location>
</feature>
<reference evidence="10 11" key="1">
    <citation type="journal article" date="2014" name="J. Biotechnol.">
        <title>Complete genome sequence of the actinobacterium Amycolatopsis japonica MG417-CF17(T) (=DSM 44213T) producing (S,S)-N,N'-ethylenediaminedisuccinic acid.</title>
        <authorList>
            <person name="Stegmann E."/>
            <person name="Albersmeier A."/>
            <person name="Spohn M."/>
            <person name="Gert H."/>
            <person name="Weber T."/>
            <person name="Wohlleben W."/>
            <person name="Kalinowski J."/>
            <person name="Ruckert C."/>
        </authorList>
    </citation>
    <scope>NUCLEOTIDE SEQUENCE [LARGE SCALE GENOMIC DNA]</scope>
    <source>
        <strain evidence="11">MG417-CF17 (DSM 44213)</strain>
    </source>
</reference>
<dbReference type="HOGENOM" id="CLU_007946_9_2_11"/>
<protein>
    <submittedName>
        <fullName evidence="10">Conserved putative membrane protein</fullName>
    </submittedName>
</protein>
<dbReference type="PANTHER" id="PTHR43495">
    <property type="entry name" value="GABA PERMEASE"/>
    <property type="match status" value="1"/>
</dbReference>
<dbReference type="RefSeq" id="WP_038517411.1">
    <property type="nucleotide sequence ID" value="NZ_CP008953.1"/>
</dbReference>